<keyword evidence="3" id="KW-0808">Transferase</keyword>
<evidence type="ECO:0000259" key="7">
    <source>
        <dbReference type="PROSITE" id="PS51675"/>
    </source>
</evidence>
<evidence type="ECO:0000256" key="1">
    <source>
        <dbReference type="ARBA" id="ARBA00012797"/>
    </source>
</evidence>
<dbReference type="EMBL" id="JABMIG020000025">
    <property type="protein sequence ID" value="KAL3801631.1"/>
    <property type="molecule type" value="Genomic_DNA"/>
</dbReference>
<feature type="compositionally biased region" description="Basic and acidic residues" evidence="6">
    <location>
        <begin position="214"/>
        <end position="223"/>
    </location>
</feature>
<keyword evidence="9" id="KW-1185">Reference proteome</keyword>
<dbReference type="Gene3D" id="3.40.1280.30">
    <property type="match status" value="1"/>
</dbReference>
<feature type="compositionally biased region" description="Basic residues" evidence="6">
    <location>
        <begin position="29"/>
        <end position="48"/>
    </location>
</feature>
<dbReference type="PANTHER" id="PTHR13563:SF13">
    <property type="entry name" value="TRNA METHYLTRANSFERASE 10 HOMOLOG A"/>
    <property type="match status" value="1"/>
</dbReference>
<dbReference type="EC" id="2.1.1.221" evidence="1"/>
<evidence type="ECO:0000256" key="5">
    <source>
        <dbReference type="ARBA" id="ARBA00048434"/>
    </source>
</evidence>
<keyword evidence="2" id="KW-0489">Methyltransferase</keyword>
<dbReference type="CDD" id="cd18089">
    <property type="entry name" value="SPOUT_Trm10-like"/>
    <property type="match status" value="1"/>
</dbReference>
<dbReference type="InterPro" id="IPR038459">
    <property type="entry name" value="MT_TRM10-typ_sf"/>
</dbReference>
<dbReference type="PROSITE" id="PS51675">
    <property type="entry name" value="SAM_MT_TRM10"/>
    <property type="match status" value="1"/>
</dbReference>
<evidence type="ECO:0000256" key="6">
    <source>
        <dbReference type="SAM" id="MobiDB-lite"/>
    </source>
</evidence>
<organism evidence="8 9">
    <name type="scientific">Cyclotella cryptica</name>
    <dbReference type="NCBI Taxonomy" id="29204"/>
    <lineage>
        <taxon>Eukaryota</taxon>
        <taxon>Sar</taxon>
        <taxon>Stramenopiles</taxon>
        <taxon>Ochrophyta</taxon>
        <taxon>Bacillariophyta</taxon>
        <taxon>Coscinodiscophyceae</taxon>
        <taxon>Thalassiosirophycidae</taxon>
        <taxon>Stephanodiscales</taxon>
        <taxon>Stephanodiscaceae</taxon>
        <taxon>Cyclotella</taxon>
    </lineage>
</organism>
<feature type="compositionally biased region" description="Low complexity" evidence="6">
    <location>
        <begin position="192"/>
        <end position="204"/>
    </location>
</feature>
<comment type="caution">
    <text evidence="8">The sequence shown here is derived from an EMBL/GenBank/DDBJ whole genome shotgun (WGS) entry which is preliminary data.</text>
</comment>
<feature type="region of interest" description="Disordered" evidence="6">
    <location>
        <begin position="187"/>
        <end position="231"/>
    </location>
</feature>
<feature type="domain" description="SAM-dependent MTase TRM10-type" evidence="7">
    <location>
        <begin position="88"/>
        <end position="337"/>
    </location>
</feature>
<evidence type="ECO:0000313" key="8">
    <source>
        <dbReference type="EMBL" id="KAL3801631.1"/>
    </source>
</evidence>
<gene>
    <name evidence="8" type="ORF">HJC23_013136</name>
</gene>
<reference evidence="8 9" key="1">
    <citation type="journal article" date="2020" name="G3 (Bethesda)">
        <title>Improved Reference Genome for Cyclotella cryptica CCMP332, a Model for Cell Wall Morphogenesis, Salinity Adaptation, and Lipid Production in Diatoms (Bacillariophyta).</title>
        <authorList>
            <person name="Roberts W.R."/>
            <person name="Downey K.M."/>
            <person name="Ruck E.C."/>
            <person name="Traller J.C."/>
            <person name="Alverson A.J."/>
        </authorList>
    </citation>
    <scope>NUCLEOTIDE SEQUENCE [LARGE SCALE GENOMIC DNA]</scope>
    <source>
        <strain evidence="8 9">CCMP332</strain>
    </source>
</reference>
<sequence length="373" mass="42088">MESQSLAAANETAPNDGPAASEPPLSKNQQKKRLRWEKALAIKKRRKEQSRQVRIIKAQHDGRDLDKERELQRQNEQEGKGWERREEKWKQLMKDADVENAFRVCFDCSFEDHMTWKETNSLGLQLRYTYAMNRKSSCPVYIDVCSLKKGGDTRAHMEKVAGFPERWVGRAFSTHEACLEEVYGLRSEKDSGNNGNNNNKSTEGGNDEEGLQDSESKQKDSHCAEPSLSSDAKPKRHLVYLTGDSPNILTTLDNDTTYVIGGIVDRNRLKRAAIDRAESLNISTARLPLDEHLDFKGSTRILTCNHVFEILLKYRENGYKDWRAAILSVLPGRKEVQEKNGGAVVDEDEAESDGLDKSAGCKHVDTDAGNETS</sequence>
<feature type="region of interest" description="Disordered" evidence="6">
    <location>
        <begin position="336"/>
        <end position="373"/>
    </location>
</feature>
<dbReference type="PANTHER" id="PTHR13563">
    <property type="entry name" value="TRNA (GUANINE-9-) METHYLTRANSFERASE"/>
    <property type="match status" value="1"/>
</dbReference>
<name>A0ABD3QNX9_9STRA</name>
<proteinExistence type="predicted"/>
<accession>A0ABD3QNX9</accession>
<feature type="region of interest" description="Disordered" evidence="6">
    <location>
        <begin position="1"/>
        <end position="84"/>
    </location>
</feature>
<dbReference type="InterPro" id="IPR028564">
    <property type="entry name" value="MT_TRM10-typ"/>
</dbReference>
<keyword evidence="4" id="KW-0949">S-adenosyl-L-methionine</keyword>
<evidence type="ECO:0000256" key="3">
    <source>
        <dbReference type="ARBA" id="ARBA00022679"/>
    </source>
</evidence>
<dbReference type="GO" id="GO:0052905">
    <property type="term" value="F:tRNA (guanosine(9)-N1)-methyltransferase activity"/>
    <property type="evidence" value="ECO:0007669"/>
    <property type="project" value="UniProtKB-EC"/>
</dbReference>
<feature type="compositionally biased region" description="Basic and acidic residues" evidence="6">
    <location>
        <begin position="58"/>
        <end position="84"/>
    </location>
</feature>
<dbReference type="InterPro" id="IPR007356">
    <property type="entry name" value="tRNA_m1G_MeTrfase_euk"/>
</dbReference>
<comment type="catalytic activity">
    <reaction evidence="5">
        <text>guanosine(9) in tRNA + S-adenosyl-L-methionine = N(1)-methylguanosine(9) in tRNA + S-adenosyl-L-homocysteine + H(+)</text>
        <dbReference type="Rhea" id="RHEA:43156"/>
        <dbReference type="Rhea" id="RHEA-COMP:10367"/>
        <dbReference type="Rhea" id="RHEA-COMP:10368"/>
        <dbReference type="ChEBI" id="CHEBI:15378"/>
        <dbReference type="ChEBI" id="CHEBI:57856"/>
        <dbReference type="ChEBI" id="CHEBI:59789"/>
        <dbReference type="ChEBI" id="CHEBI:73542"/>
        <dbReference type="ChEBI" id="CHEBI:74269"/>
        <dbReference type="EC" id="2.1.1.221"/>
    </reaction>
</comment>
<evidence type="ECO:0000313" key="9">
    <source>
        <dbReference type="Proteomes" id="UP001516023"/>
    </source>
</evidence>
<protein>
    <recommendedName>
        <fullName evidence="1">tRNA (guanine(9)-N(1))-methyltransferase</fullName>
        <ecNumber evidence="1">2.1.1.221</ecNumber>
    </recommendedName>
</protein>
<evidence type="ECO:0000256" key="2">
    <source>
        <dbReference type="ARBA" id="ARBA00022603"/>
    </source>
</evidence>
<dbReference type="GO" id="GO:0032259">
    <property type="term" value="P:methylation"/>
    <property type="evidence" value="ECO:0007669"/>
    <property type="project" value="UniProtKB-KW"/>
</dbReference>
<dbReference type="AlphaFoldDB" id="A0ABD3QNX9"/>
<evidence type="ECO:0000256" key="4">
    <source>
        <dbReference type="ARBA" id="ARBA00022691"/>
    </source>
</evidence>
<dbReference type="Proteomes" id="UP001516023">
    <property type="component" value="Unassembled WGS sequence"/>
</dbReference>